<evidence type="ECO:0000256" key="1">
    <source>
        <dbReference type="SAM" id="Coils"/>
    </source>
</evidence>
<feature type="coiled-coil region" evidence="1">
    <location>
        <begin position="249"/>
        <end position="280"/>
    </location>
</feature>
<gene>
    <name evidence="3" type="ORF">CHIRRI_LOCUS13009</name>
</gene>
<evidence type="ECO:0000313" key="4">
    <source>
        <dbReference type="Proteomes" id="UP001153620"/>
    </source>
</evidence>
<feature type="signal peptide" evidence="2">
    <location>
        <begin position="1"/>
        <end position="20"/>
    </location>
</feature>
<dbReference type="AlphaFoldDB" id="A0A9N9S8F4"/>
<name>A0A9N9S8F4_9DIPT</name>
<organism evidence="3 4">
    <name type="scientific">Chironomus riparius</name>
    <dbReference type="NCBI Taxonomy" id="315576"/>
    <lineage>
        <taxon>Eukaryota</taxon>
        <taxon>Metazoa</taxon>
        <taxon>Ecdysozoa</taxon>
        <taxon>Arthropoda</taxon>
        <taxon>Hexapoda</taxon>
        <taxon>Insecta</taxon>
        <taxon>Pterygota</taxon>
        <taxon>Neoptera</taxon>
        <taxon>Endopterygota</taxon>
        <taxon>Diptera</taxon>
        <taxon>Nematocera</taxon>
        <taxon>Chironomoidea</taxon>
        <taxon>Chironomidae</taxon>
        <taxon>Chironominae</taxon>
        <taxon>Chironomus</taxon>
    </lineage>
</organism>
<proteinExistence type="predicted"/>
<dbReference type="EMBL" id="OU895880">
    <property type="protein sequence ID" value="CAG9810192.1"/>
    <property type="molecule type" value="Genomic_DNA"/>
</dbReference>
<feature type="chain" id="PRO_5040275470" evidence="2">
    <location>
        <begin position="21"/>
        <end position="550"/>
    </location>
</feature>
<protein>
    <submittedName>
        <fullName evidence="3">Uncharacterized protein</fullName>
    </submittedName>
</protein>
<evidence type="ECO:0000313" key="3">
    <source>
        <dbReference type="EMBL" id="CAG9810192.1"/>
    </source>
</evidence>
<keyword evidence="2" id="KW-0732">Signal</keyword>
<keyword evidence="1" id="KW-0175">Coiled coil</keyword>
<evidence type="ECO:0000256" key="2">
    <source>
        <dbReference type="SAM" id="SignalP"/>
    </source>
</evidence>
<reference evidence="3" key="1">
    <citation type="submission" date="2022-01" db="EMBL/GenBank/DDBJ databases">
        <authorList>
            <person name="King R."/>
        </authorList>
    </citation>
    <scope>NUCLEOTIDE SEQUENCE</scope>
</reference>
<sequence>MSVKTSFLIFTLFLIKSTTSVEESCQMKQDVLKEQYETLLQTFSLTAPSPSPSKCAEYLDEFYKTVDEINEDSFIDQIKGDDFVEARKQYEADRDYMENSFENTKAYLKEQFEAQEQDLSSKIAFASSEIDRITTAEQKSIKQHQEMVKTYNKCGYQPDDVYNVSRKSKSSFMSSRRLKFSDEPTVMCDVPAQWFLDLKKLMDEKVYSPDKLLPTDDCNKKRKWFLSANSIFQEAIDQIAASYDIETYKATLEKRLTDRKREIDDTINQMKKDNERKIQQDTDFLQTKNAELQVVTSHFEGVKKQQDDEIEALAVKLMGCSRYELMNDMIDEVDEKDFMKTIFIKTYESSTNNDKAENLMLFLGTLKDLCRRFEGYIILYYEIVSQKDQESPTMIEIVNQIRNLRQPGATCGVEYDQNDFLSPTLEADPIVNKILATLSDSIKVGNYDKTITFNYDYTYTFQQILSTLVSKSYTGGNLDNLLRFTDELYWLVNKYDVLSQMLDISAPTNDKDKKKFKDLVDKIAKSDALNHEDTDRLIGLREKMKRYGIK</sequence>
<dbReference type="Proteomes" id="UP001153620">
    <property type="component" value="Chromosome 4"/>
</dbReference>
<keyword evidence="4" id="KW-1185">Reference proteome</keyword>
<reference evidence="3" key="2">
    <citation type="submission" date="2022-10" db="EMBL/GenBank/DDBJ databases">
        <authorList>
            <consortium name="ENA_rothamsted_submissions"/>
            <consortium name="culmorum"/>
            <person name="King R."/>
        </authorList>
    </citation>
    <scope>NUCLEOTIDE SEQUENCE</scope>
</reference>
<accession>A0A9N9S8F4</accession>